<feature type="transmembrane region" description="Helical" evidence="1">
    <location>
        <begin position="235"/>
        <end position="255"/>
    </location>
</feature>
<keyword evidence="1" id="KW-1133">Transmembrane helix</keyword>
<organism evidence="2 3">
    <name type="scientific">Clostridium facile</name>
    <dbReference type="NCBI Taxonomy" id="2763035"/>
    <lineage>
        <taxon>Bacteria</taxon>
        <taxon>Bacillati</taxon>
        <taxon>Bacillota</taxon>
        <taxon>Clostridia</taxon>
        <taxon>Eubacteriales</taxon>
        <taxon>Clostridiaceae</taxon>
        <taxon>Clostridium</taxon>
    </lineage>
</organism>
<dbReference type="EMBL" id="JACOQK010000001">
    <property type="protein sequence ID" value="MBC5788128.1"/>
    <property type="molecule type" value="Genomic_DNA"/>
</dbReference>
<keyword evidence="1" id="KW-0812">Transmembrane</keyword>
<gene>
    <name evidence="2" type="ORF">H8Z77_08870</name>
</gene>
<accession>A0ABR7ISQ0</accession>
<keyword evidence="3" id="KW-1185">Reference proteome</keyword>
<evidence type="ECO:0008006" key="4">
    <source>
        <dbReference type="Google" id="ProtNLM"/>
    </source>
</evidence>
<name>A0ABR7ISQ0_9CLOT</name>
<evidence type="ECO:0000313" key="3">
    <source>
        <dbReference type="Proteomes" id="UP000649151"/>
    </source>
</evidence>
<reference evidence="2 3" key="1">
    <citation type="submission" date="2020-08" db="EMBL/GenBank/DDBJ databases">
        <title>Genome public.</title>
        <authorList>
            <person name="Liu C."/>
            <person name="Sun Q."/>
        </authorList>
    </citation>
    <scope>NUCLEOTIDE SEQUENCE [LARGE SCALE GENOMIC DNA]</scope>
    <source>
        <strain evidence="2 3">NSJ-27</strain>
    </source>
</reference>
<protein>
    <recommendedName>
        <fullName evidence="4">LPXTG-motif cell wall anchor domain-containing protein</fullName>
    </recommendedName>
</protein>
<sequence length="262" mass="29250">MVQQNKAGWFKWISVILAVLLGFSFFTFVLYCILCIHSTHLSYKAVPSNLQTVPMMATSHSHHIIGPEAVLDVKATTESNNDTDIELYKDHPNENRQFQITDLRPGETITKNIHIKIYHNQKINLYYKTEITAQTDAIADHLTIRVVSMEDNSVLYEGKLSAFCGQELAISVNKNEQNVTIQDFRIELVVDDSVNSIENSSEIGLAANWYVKEDVPSNEDSGIINPPATGDLPPMSITIILAGTLLSLGVVAMICKEKKDKE</sequence>
<proteinExistence type="predicted"/>
<comment type="caution">
    <text evidence="2">The sequence shown here is derived from an EMBL/GenBank/DDBJ whole genome shotgun (WGS) entry which is preliminary data.</text>
</comment>
<evidence type="ECO:0000313" key="2">
    <source>
        <dbReference type="EMBL" id="MBC5788128.1"/>
    </source>
</evidence>
<dbReference type="RefSeq" id="WP_186996787.1">
    <property type="nucleotide sequence ID" value="NZ_JACOQK010000001.1"/>
</dbReference>
<evidence type="ECO:0000256" key="1">
    <source>
        <dbReference type="SAM" id="Phobius"/>
    </source>
</evidence>
<dbReference type="Proteomes" id="UP000649151">
    <property type="component" value="Unassembled WGS sequence"/>
</dbReference>
<keyword evidence="1" id="KW-0472">Membrane</keyword>
<feature type="transmembrane region" description="Helical" evidence="1">
    <location>
        <begin position="12"/>
        <end position="31"/>
    </location>
</feature>